<gene>
    <name evidence="2" type="ORF">S01H1_17957</name>
</gene>
<feature type="compositionally biased region" description="Basic and acidic residues" evidence="1">
    <location>
        <begin position="39"/>
        <end position="50"/>
    </location>
</feature>
<feature type="region of interest" description="Disordered" evidence="1">
    <location>
        <begin position="1"/>
        <end position="50"/>
    </location>
</feature>
<feature type="compositionally biased region" description="Polar residues" evidence="1">
    <location>
        <begin position="1"/>
        <end position="16"/>
    </location>
</feature>
<sequence length="50" mass="5375">MGSQSLQDMKSNTLTDQGGWGEKGVKAQKGFKVKKGKGKTSDKTLRSLGF</sequence>
<comment type="caution">
    <text evidence="2">The sequence shown here is derived from an EMBL/GenBank/DDBJ whole genome shotgun (WGS) entry which is preliminary data.</text>
</comment>
<organism evidence="2">
    <name type="scientific">marine sediment metagenome</name>
    <dbReference type="NCBI Taxonomy" id="412755"/>
    <lineage>
        <taxon>unclassified sequences</taxon>
        <taxon>metagenomes</taxon>
        <taxon>ecological metagenomes</taxon>
    </lineage>
</organism>
<evidence type="ECO:0000256" key="1">
    <source>
        <dbReference type="SAM" id="MobiDB-lite"/>
    </source>
</evidence>
<dbReference type="EMBL" id="BARS01009558">
    <property type="protein sequence ID" value="GAF76356.1"/>
    <property type="molecule type" value="Genomic_DNA"/>
</dbReference>
<protein>
    <submittedName>
        <fullName evidence="2">Uncharacterized protein</fullName>
    </submittedName>
</protein>
<name>X0SMJ4_9ZZZZ</name>
<feature type="compositionally biased region" description="Basic residues" evidence="1">
    <location>
        <begin position="29"/>
        <end position="38"/>
    </location>
</feature>
<accession>X0SMJ4</accession>
<proteinExistence type="predicted"/>
<evidence type="ECO:0000313" key="2">
    <source>
        <dbReference type="EMBL" id="GAF76356.1"/>
    </source>
</evidence>
<reference evidence="2" key="1">
    <citation type="journal article" date="2014" name="Front. Microbiol.">
        <title>High frequency of phylogenetically diverse reductive dehalogenase-homologous genes in deep subseafloor sedimentary metagenomes.</title>
        <authorList>
            <person name="Kawai M."/>
            <person name="Futagami T."/>
            <person name="Toyoda A."/>
            <person name="Takaki Y."/>
            <person name="Nishi S."/>
            <person name="Hori S."/>
            <person name="Arai W."/>
            <person name="Tsubouchi T."/>
            <person name="Morono Y."/>
            <person name="Uchiyama I."/>
            <person name="Ito T."/>
            <person name="Fujiyama A."/>
            <person name="Inagaki F."/>
            <person name="Takami H."/>
        </authorList>
    </citation>
    <scope>NUCLEOTIDE SEQUENCE</scope>
    <source>
        <strain evidence="2">Expedition CK06-06</strain>
    </source>
</reference>
<dbReference type="AlphaFoldDB" id="X0SMJ4"/>